<protein>
    <submittedName>
        <fullName evidence="1">Uncharacterized protein</fullName>
    </submittedName>
</protein>
<sequence length="118" mass="13559">MLTLIMCTGQWSLVDHPMLASHLLHKFYVDQMVLVFDLKRCLSYQKQTWSSSLEILIIALTEYLMMKPGISSLKDALTGSERGISSGQRWRVGEYFRECVKLLSDFLLLTSLKDINLV</sequence>
<evidence type="ECO:0000313" key="1">
    <source>
        <dbReference type="EMBL" id="MBA4680993.1"/>
    </source>
</evidence>
<proteinExistence type="predicted"/>
<dbReference type="AlphaFoldDB" id="A0A7C9B4P1"/>
<accession>A0A7C9B4P1</accession>
<reference evidence="1" key="2">
    <citation type="submission" date="2020-07" db="EMBL/GenBank/DDBJ databases">
        <authorList>
            <person name="Vera ALvarez R."/>
            <person name="Arias-Moreno D.M."/>
            <person name="Jimenez-Jacinto V."/>
            <person name="Jimenez-Bremont J.F."/>
            <person name="Swaminathan K."/>
            <person name="Moose S.P."/>
            <person name="Guerrero-Gonzalez M.L."/>
            <person name="Marino-Ramirez L."/>
            <person name="Landsman D."/>
            <person name="Rodriguez-Kessler M."/>
            <person name="Delgado-Sanchez P."/>
        </authorList>
    </citation>
    <scope>NUCLEOTIDE SEQUENCE</scope>
    <source>
        <tissue evidence="1">Cladode</tissue>
    </source>
</reference>
<organism evidence="1">
    <name type="scientific">Opuntia streptacantha</name>
    <name type="common">Prickly pear cactus</name>
    <name type="synonym">Opuntia cardona</name>
    <dbReference type="NCBI Taxonomy" id="393608"/>
    <lineage>
        <taxon>Eukaryota</taxon>
        <taxon>Viridiplantae</taxon>
        <taxon>Streptophyta</taxon>
        <taxon>Embryophyta</taxon>
        <taxon>Tracheophyta</taxon>
        <taxon>Spermatophyta</taxon>
        <taxon>Magnoliopsida</taxon>
        <taxon>eudicotyledons</taxon>
        <taxon>Gunneridae</taxon>
        <taxon>Pentapetalae</taxon>
        <taxon>Caryophyllales</taxon>
        <taxon>Cactineae</taxon>
        <taxon>Cactaceae</taxon>
        <taxon>Opuntioideae</taxon>
        <taxon>Opuntia</taxon>
    </lineage>
</organism>
<name>A0A7C9B4P1_OPUST</name>
<reference evidence="1" key="1">
    <citation type="journal article" date="2013" name="J. Plant Res.">
        <title>Effect of fungi and light on seed germination of three Opuntia species from semiarid lands of central Mexico.</title>
        <authorList>
            <person name="Delgado-Sanchez P."/>
            <person name="Jimenez-Bremont J.F."/>
            <person name="Guerrero-Gonzalez Mde L."/>
            <person name="Flores J."/>
        </authorList>
    </citation>
    <scope>NUCLEOTIDE SEQUENCE</scope>
    <source>
        <tissue evidence="1">Cladode</tissue>
    </source>
</reference>
<dbReference type="EMBL" id="GISG01289061">
    <property type="protein sequence ID" value="MBA4680993.1"/>
    <property type="molecule type" value="Transcribed_RNA"/>
</dbReference>